<gene>
    <name evidence="20" type="primary">merA</name>
    <name evidence="20" type="ORF">HC235_06040</name>
</gene>
<dbReference type="Proteomes" id="UP000554766">
    <property type="component" value="Unassembled WGS sequence"/>
</dbReference>
<accession>A0A7L4PBM4</accession>
<organism evidence="20 21">
    <name type="scientific">Pyrobaculum arsenaticum</name>
    <dbReference type="NCBI Taxonomy" id="121277"/>
    <lineage>
        <taxon>Archaea</taxon>
        <taxon>Thermoproteota</taxon>
        <taxon>Thermoprotei</taxon>
        <taxon>Thermoproteales</taxon>
        <taxon>Thermoproteaceae</taxon>
        <taxon>Pyrobaculum</taxon>
    </lineage>
</organism>
<evidence type="ECO:0000256" key="14">
    <source>
        <dbReference type="ARBA" id="ARBA00023284"/>
    </source>
</evidence>
<evidence type="ECO:0000256" key="12">
    <source>
        <dbReference type="ARBA" id="ARBA00023002"/>
    </source>
</evidence>
<dbReference type="InterPro" id="IPR001100">
    <property type="entry name" value="Pyr_nuc-diS_OxRdtase"/>
</dbReference>
<reference evidence="20 21" key="1">
    <citation type="journal article" date="2020" name="Nat. Commun.">
        <title>The structures of two archaeal type IV pili illuminate evolutionary relationships.</title>
        <authorList>
            <person name="Wang F."/>
            <person name="Baquero D.P."/>
            <person name="Su Z."/>
            <person name="Beltran L.C."/>
            <person name="Prangishvili D."/>
            <person name="Krupovic M."/>
            <person name="Egelman E.H."/>
        </authorList>
    </citation>
    <scope>NUCLEOTIDE SEQUENCE [LARGE SCALE GENOMIC DNA]</scope>
    <source>
        <strain evidence="20 21">2GA</strain>
    </source>
</reference>
<evidence type="ECO:0000256" key="11">
    <source>
        <dbReference type="ARBA" id="ARBA00022914"/>
    </source>
</evidence>
<comment type="caution">
    <text evidence="20">The sequence shown here is derived from an EMBL/GenBank/DDBJ whole genome shotgun (WGS) entry which is preliminary data.</text>
</comment>
<keyword evidence="13" id="KW-1015">Disulfide bond</keyword>
<keyword evidence="8" id="KW-0479">Metal-binding</keyword>
<keyword evidence="21" id="KW-1185">Reference proteome</keyword>
<keyword evidence="6" id="KW-0475">Mercuric resistance</keyword>
<dbReference type="EC" id="1.16.1.1" evidence="4"/>
<dbReference type="AlphaFoldDB" id="A0A7L4PBM4"/>
<dbReference type="NCBIfam" id="TIGR02053">
    <property type="entry name" value="MerA"/>
    <property type="match status" value="1"/>
</dbReference>
<feature type="domain" description="FAD/NAD(P)-binding" evidence="19">
    <location>
        <begin position="2"/>
        <end position="300"/>
    </location>
</feature>
<keyword evidence="14 17" id="KW-0676">Redox-active center</keyword>
<comment type="similarity">
    <text evidence="2 17">Belongs to the class-I pyridine nucleotide-disulfide oxidoreductase family.</text>
</comment>
<evidence type="ECO:0000256" key="7">
    <source>
        <dbReference type="ARBA" id="ARBA00022630"/>
    </source>
</evidence>
<dbReference type="Pfam" id="PF02852">
    <property type="entry name" value="Pyr_redox_dim"/>
    <property type="match status" value="1"/>
</dbReference>
<proteinExistence type="inferred from homology"/>
<dbReference type="PIRSF" id="PIRSF000350">
    <property type="entry name" value="Mercury_reductase_MerA"/>
    <property type="match status" value="1"/>
</dbReference>
<evidence type="ECO:0000256" key="15">
    <source>
        <dbReference type="ARBA" id="ARBA00031725"/>
    </source>
</evidence>
<dbReference type="GO" id="GO:0045340">
    <property type="term" value="F:mercury ion binding"/>
    <property type="evidence" value="ECO:0007669"/>
    <property type="project" value="InterPro"/>
</dbReference>
<dbReference type="PROSITE" id="PS00076">
    <property type="entry name" value="PYRIDINE_REDOX_1"/>
    <property type="match status" value="1"/>
</dbReference>
<dbReference type="Pfam" id="PF07992">
    <property type="entry name" value="Pyr_redox_2"/>
    <property type="match status" value="1"/>
</dbReference>
<dbReference type="PANTHER" id="PTHR43014">
    <property type="entry name" value="MERCURIC REDUCTASE"/>
    <property type="match status" value="1"/>
</dbReference>
<comment type="catalytic activity">
    <reaction evidence="16">
        <text>Hg + NADP(+) + H(+) = Hg(2+) + NADPH</text>
        <dbReference type="Rhea" id="RHEA:23856"/>
        <dbReference type="ChEBI" id="CHEBI:15378"/>
        <dbReference type="ChEBI" id="CHEBI:16170"/>
        <dbReference type="ChEBI" id="CHEBI:16793"/>
        <dbReference type="ChEBI" id="CHEBI:57783"/>
        <dbReference type="ChEBI" id="CHEBI:58349"/>
        <dbReference type="EC" id="1.16.1.1"/>
    </reaction>
</comment>
<dbReference type="Gene3D" id="3.30.390.30">
    <property type="match status" value="1"/>
</dbReference>
<keyword evidence="12 17" id="KW-0560">Oxidoreductase</keyword>
<dbReference type="SUPFAM" id="SSF55424">
    <property type="entry name" value="FAD/NAD-linked reductases, dimerisation (C-terminal) domain"/>
    <property type="match status" value="1"/>
</dbReference>
<dbReference type="PRINTS" id="PR00368">
    <property type="entry name" value="FADPNR"/>
</dbReference>
<evidence type="ECO:0000313" key="21">
    <source>
        <dbReference type="Proteomes" id="UP000554766"/>
    </source>
</evidence>
<dbReference type="GO" id="GO:0050787">
    <property type="term" value="P:detoxification of mercury ion"/>
    <property type="evidence" value="ECO:0007669"/>
    <property type="project" value="InterPro"/>
</dbReference>
<dbReference type="GO" id="GO:0050660">
    <property type="term" value="F:flavin adenine dinucleotide binding"/>
    <property type="evidence" value="ECO:0007669"/>
    <property type="project" value="InterPro"/>
</dbReference>
<dbReference type="OMA" id="MSKHYDY"/>
<dbReference type="RefSeq" id="WP_011900680.1">
    <property type="nucleotide sequence ID" value="NZ_JAAVJF010000002.1"/>
</dbReference>
<dbReference type="InterPro" id="IPR012999">
    <property type="entry name" value="Pyr_OxRdtase_I_AS"/>
</dbReference>
<dbReference type="InterPro" id="IPR023753">
    <property type="entry name" value="FAD/NAD-binding_dom"/>
</dbReference>
<dbReference type="GO" id="GO:0016152">
    <property type="term" value="F:mercury (II) reductase (NADP+) activity"/>
    <property type="evidence" value="ECO:0007669"/>
    <property type="project" value="UniProtKB-EC"/>
</dbReference>
<sequence length="464" mass="48619">MYDLVVLGGGSAGFAAAIKASELGARVVIVNAGLPPGGTCVNVGCVPTKFLVKAAEALRWAQAYFPEANLKPSLRRLLAEAAETSAMLRKEKYVDLLDYYGIEYIEGRGVLAGPGRVMVEGRGVLEGKRVVVATGSRPAVPNIKGLGEVGYYTNQRLFDLGEPSSVVFVGGGAVAVELAQALNRLGVKTAIVARGRLLKYEEEMASQFVEEVLKEEGVEVVRDEAVAVRRADGGVEVETRAGRRLRAEALFVAAGRVPNSEVAGGLLELNSDGSIRVNKRLETSMPGVYAAGDVAGGVWLRGGRYAENAAARQGTIAAVNALGGHEEYDPAAVPRVVFTDPPVASVGVSEDEMITSGIGCRCAAVPIDVVAAAWASKRTSGFIKINTYPETWRVSMKGGKIAGAVVAAPHAEELIHVFAIAVKLGLRIGDLAELVPAFPSFGEALRVAALAFEKDVSKLSCCAG</sequence>
<name>A0A7L4PBM4_9CREN</name>
<keyword evidence="7 17" id="KW-0285">Flavoprotein</keyword>
<evidence type="ECO:0000256" key="1">
    <source>
        <dbReference type="ARBA" id="ARBA00001974"/>
    </source>
</evidence>
<keyword evidence="9 17" id="KW-0274">FAD</keyword>
<dbReference type="PRINTS" id="PR00411">
    <property type="entry name" value="PNDRDTASEI"/>
</dbReference>
<dbReference type="GO" id="GO:0003955">
    <property type="term" value="F:NAD(P)H dehydrogenase (quinone) activity"/>
    <property type="evidence" value="ECO:0007669"/>
    <property type="project" value="TreeGrafter"/>
</dbReference>
<dbReference type="InterPro" id="IPR036188">
    <property type="entry name" value="FAD/NAD-bd_sf"/>
</dbReference>
<evidence type="ECO:0000256" key="2">
    <source>
        <dbReference type="ARBA" id="ARBA00007532"/>
    </source>
</evidence>
<evidence type="ECO:0000256" key="9">
    <source>
        <dbReference type="ARBA" id="ARBA00022827"/>
    </source>
</evidence>
<keyword evidence="10" id="KW-0521">NADP</keyword>
<evidence type="ECO:0000259" key="18">
    <source>
        <dbReference type="Pfam" id="PF02852"/>
    </source>
</evidence>
<comment type="subunit">
    <text evidence="3">Homodimer.</text>
</comment>
<evidence type="ECO:0000256" key="6">
    <source>
        <dbReference type="ARBA" id="ARBA00022466"/>
    </source>
</evidence>
<comment type="cofactor">
    <cofactor evidence="1">
        <name>FAD</name>
        <dbReference type="ChEBI" id="CHEBI:57692"/>
    </cofactor>
</comment>
<protein>
    <recommendedName>
        <fullName evidence="5">Mercuric reductase</fullName>
        <ecNumber evidence="4">1.16.1.1</ecNumber>
    </recommendedName>
    <alternativeName>
        <fullName evidence="15">Hg(II) reductase</fullName>
    </alternativeName>
</protein>
<dbReference type="Gene3D" id="3.50.50.60">
    <property type="entry name" value="FAD/NAD(P)-binding domain"/>
    <property type="match status" value="2"/>
</dbReference>
<evidence type="ECO:0000256" key="3">
    <source>
        <dbReference type="ARBA" id="ARBA00011738"/>
    </source>
</evidence>
<evidence type="ECO:0000256" key="5">
    <source>
        <dbReference type="ARBA" id="ARBA00014791"/>
    </source>
</evidence>
<evidence type="ECO:0000256" key="4">
    <source>
        <dbReference type="ARBA" id="ARBA00012661"/>
    </source>
</evidence>
<evidence type="ECO:0000256" key="8">
    <source>
        <dbReference type="ARBA" id="ARBA00022723"/>
    </source>
</evidence>
<keyword evidence="11" id="KW-0476">Mercury</keyword>
<dbReference type="GO" id="GO:0016668">
    <property type="term" value="F:oxidoreductase activity, acting on a sulfur group of donors, NAD(P) as acceptor"/>
    <property type="evidence" value="ECO:0007669"/>
    <property type="project" value="InterPro"/>
</dbReference>
<dbReference type="EMBL" id="JAAVJF010000002">
    <property type="protein sequence ID" value="NYR15510.1"/>
    <property type="molecule type" value="Genomic_DNA"/>
</dbReference>
<evidence type="ECO:0000256" key="16">
    <source>
        <dbReference type="ARBA" id="ARBA00048984"/>
    </source>
</evidence>
<feature type="domain" description="Pyridine nucleotide-disulphide oxidoreductase dimerisation" evidence="18">
    <location>
        <begin position="333"/>
        <end position="448"/>
    </location>
</feature>
<dbReference type="InterPro" id="IPR004099">
    <property type="entry name" value="Pyr_nucl-diS_OxRdtase_dimer"/>
</dbReference>
<dbReference type="InterPro" id="IPR021179">
    <property type="entry name" value="Mercury_reductase_MerA"/>
</dbReference>
<dbReference type="PANTHER" id="PTHR43014:SF2">
    <property type="entry name" value="MERCURIC REDUCTASE"/>
    <property type="match status" value="1"/>
</dbReference>
<evidence type="ECO:0000313" key="20">
    <source>
        <dbReference type="EMBL" id="NYR15510.1"/>
    </source>
</evidence>
<dbReference type="InterPro" id="IPR016156">
    <property type="entry name" value="FAD/NAD-linked_Rdtase_dimer_sf"/>
</dbReference>
<evidence type="ECO:0000256" key="13">
    <source>
        <dbReference type="ARBA" id="ARBA00023157"/>
    </source>
</evidence>
<dbReference type="SUPFAM" id="SSF51905">
    <property type="entry name" value="FAD/NAD(P)-binding domain"/>
    <property type="match status" value="1"/>
</dbReference>
<evidence type="ECO:0000256" key="17">
    <source>
        <dbReference type="RuleBase" id="RU003691"/>
    </source>
</evidence>
<dbReference type="GO" id="GO:0050661">
    <property type="term" value="F:NADP binding"/>
    <property type="evidence" value="ECO:0007669"/>
    <property type="project" value="InterPro"/>
</dbReference>
<evidence type="ECO:0000256" key="10">
    <source>
        <dbReference type="ARBA" id="ARBA00022857"/>
    </source>
</evidence>
<evidence type="ECO:0000259" key="19">
    <source>
        <dbReference type="Pfam" id="PF07992"/>
    </source>
</evidence>
<dbReference type="GeneID" id="5055609"/>